<evidence type="ECO:0000313" key="4">
    <source>
        <dbReference type="Proteomes" id="UP000814176"/>
    </source>
</evidence>
<keyword evidence="4" id="KW-1185">Reference proteome</keyword>
<dbReference type="EMBL" id="JADCUA010000029">
    <property type="protein sequence ID" value="KAH9830761.1"/>
    <property type="molecule type" value="Genomic_DNA"/>
</dbReference>
<dbReference type="Pfam" id="PF19189">
    <property type="entry name" value="Mtf2"/>
    <property type="match status" value="1"/>
</dbReference>
<dbReference type="RefSeq" id="XP_047774022.1">
    <property type="nucleotide sequence ID" value="XM_047917799.1"/>
</dbReference>
<gene>
    <name evidence="3" type="ORF">C8Q71DRAFT_321332</name>
</gene>
<accession>A0ABQ8K3B0</accession>
<dbReference type="Proteomes" id="UP000814176">
    <property type="component" value="Unassembled WGS sequence"/>
</dbReference>
<feature type="region of interest" description="Disordered" evidence="1">
    <location>
        <begin position="57"/>
        <end position="84"/>
    </location>
</feature>
<feature type="compositionally biased region" description="Basic residues" evidence="1">
    <location>
        <begin position="136"/>
        <end position="145"/>
    </location>
</feature>
<evidence type="ECO:0000256" key="1">
    <source>
        <dbReference type="SAM" id="MobiDB-lite"/>
    </source>
</evidence>
<dbReference type="GeneID" id="71998531"/>
<feature type="domain" description="Mtf2-like C-terminal" evidence="2">
    <location>
        <begin position="151"/>
        <end position="327"/>
    </location>
</feature>
<protein>
    <recommendedName>
        <fullName evidence="2">Mtf2-like C-terminal domain-containing protein</fullName>
    </recommendedName>
</protein>
<name>A0ABQ8K3B0_9APHY</name>
<sequence length="389" mass="44892">MLAQSCFKRLKLHRSGLTNFVSPCLCSSRTRPYSQQPSENDGSIFSGKASPWDKVFEDIEEPPAPPPVSMRKPSQLPTRAPRKQAMTAREVNAFDQMFDMIFDAVSNTKKDSKRSAPESIGIGRARSQEMGDLFGRLRRQSKHQRWTSESDEELDRKREAMELCDTDQQLLEWAMRQVFDESKLCEENARKAEASPSASKTSVQLQPPWYPHMISLLMRTFREKYGDPHLALSIFDHARHLSVPSFVFGCTTPAYNELIETRWRFFRDLRGACDALEEMRVNGVEMDNRTRSLAEMIRREVGERNMWQEESMIGTGEVWDLVSRIEQLVAQRASPRKVEKQRKSRHWSPTNANRWASANEVWKGAALTEDESSDGWKFNQWEHPLTTGL</sequence>
<dbReference type="PANTHER" id="PTHR39468">
    <property type="entry name" value="CHROMOSOME 7, WHOLE GENOME SHOTGUN SEQUENCE"/>
    <property type="match status" value="1"/>
</dbReference>
<evidence type="ECO:0000259" key="2">
    <source>
        <dbReference type="Pfam" id="PF19189"/>
    </source>
</evidence>
<reference evidence="3 4" key="1">
    <citation type="journal article" date="2021" name="Environ. Microbiol.">
        <title>Gene family expansions and transcriptome signatures uncover fungal adaptations to wood decay.</title>
        <authorList>
            <person name="Hage H."/>
            <person name="Miyauchi S."/>
            <person name="Viragh M."/>
            <person name="Drula E."/>
            <person name="Min B."/>
            <person name="Chaduli D."/>
            <person name="Navarro D."/>
            <person name="Favel A."/>
            <person name="Norest M."/>
            <person name="Lesage-Meessen L."/>
            <person name="Balint B."/>
            <person name="Merenyi Z."/>
            <person name="de Eugenio L."/>
            <person name="Morin E."/>
            <person name="Martinez A.T."/>
            <person name="Baldrian P."/>
            <person name="Stursova M."/>
            <person name="Martinez M.J."/>
            <person name="Novotny C."/>
            <person name="Magnuson J.K."/>
            <person name="Spatafora J.W."/>
            <person name="Maurice S."/>
            <person name="Pangilinan J."/>
            <person name="Andreopoulos W."/>
            <person name="LaButti K."/>
            <person name="Hundley H."/>
            <person name="Na H."/>
            <person name="Kuo A."/>
            <person name="Barry K."/>
            <person name="Lipzen A."/>
            <person name="Henrissat B."/>
            <person name="Riley R."/>
            <person name="Ahrendt S."/>
            <person name="Nagy L.G."/>
            <person name="Grigoriev I.V."/>
            <person name="Martin F."/>
            <person name="Rosso M.N."/>
        </authorList>
    </citation>
    <scope>NUCLEOTIDE SEQUENCE [LARGE SCALE GENOMIC DNA]</scope>
    <source>
        <strain evidence="3 4">CIRM-BRFM 1785</strain>
    </source>
</reference>
<dbReference type="PANTHER" id="PTHR39468:SF1">
    <property type="entry name" value="MTF2-LIKE C-TERMINAL DOMAIN-CONTAINING PROTEIN"/>
    <property type="match status" value="1"/>
</dbReference>
<organism evidence="3 4">
    <name type="scientific">Rhodofomes roseus</name>
    <dbReference type="NCBI Taxonomy" id="34475"/>
    <lineage>
        <taxon>Eukaryota</taxon>
        <taxon>Fungi</taxon>
        <taxon>Dikarya</taxon>
        <taxon>Basidiomycota</taxon>
        <taxon>Agaricomycotina</taxon>
        <taxon>Agaricomycetes</taxon>
        <taxon>Polyporales</taxon>
        <taxon>Rhodofomes</taxon>
    </lineage>
</organism>
<comment type="caution">
    <text evidence="3">The sequence shown here is derived from an EMBL/GenBank/DDBJ whole genome shotgun (WGS) entry which is preliminary data.</text>
</comment>
<dbReference type="InterPro" id="IPR043837">
    <property type="entry name" value="Mtf2-like_C"/>
</dbReference>
<evidence type="ECO:0000313" key="3">
    <source>
        <dbReference type="EMBL" id="KAH9830761.1"/>
    </source>
</evidence>
<dbReference type="InterPro" id="IPR040009">
    <property type="entry name" value="Mtf2/C5D6.12-like"/>
</dbReference>
<feature type="region of interest" description="Disordered" evidence="1">
    <location>
        <begin position="136"/>
        <end position="155"/>
    </location>
</feature>
<feature type="region of interest" description="Disordered" evidence="1">
    <location>
        <begin position="108"/>
        <end position="127"/>
    </location>
</feature>
<proteinExistence type="predicted"/>